<dbReference type="Pfam" id="PF14384">
    <property type="entry name" value="BrnA_antitoxin"/>
    <property type="match status" value="1"/>
</dbReference>
<dbReference type="InterPro" id="IPR025528">
    <property type="entry name" value="BrnA_antitoxin"/>
</dbReference>
<feature type="region of interest" description="Disordered" evidence="1">
    <location>
        <begin position="1"/>
        <end position="38"/>
    </location>
</feature>
<dbReference type="EMBL" id="JAAGSC010000038">
    <property type="protein sequence ID" value="NDY95222.1"/>
    <property type="molecule type" value="Genomic_DNA"/>
</dbReference>
<gene>
    <name evidence="2" type="ORF">G3I74_05710</name>
</gene>
<organism evidence="2 3">
    <name type="scientific">Wenzhouxiangella limi</name>
    <dbReference type="NCBI Taxonomy" id="2707351"/>
    <lineage>
        <taxon>Bacteria</taxon>
        <taxon>Pseudomonadati</taxon>
        <taxon>Pseudomonadota</taxon>
        <taxon>Gammaproteobacteria</taxon>
        <taxon>Chromatiales</taxon>
        <taxon>Wenzhouxiangellaceae</taxon>
        <taxon>Wenzhouxiangella</taxon>
    </lineage>
</organism>
<name>A0A845UYA5_9GAMM</name>
<dbReference type="AlphaFoldDB" id="A0A845UYA5"/>
<keyword evidence="3" id="KW-1185">Reference proteome</keyword>
<comment type="caution">
    <text evidence="2">The sequence shown here is derived from an EMBL/GenBank/DDBJ whole genome shotgun (WGS) entry which is preliminary data.</text>
</comment>
<accession>A0A845UYA5</accession>
<sequence length="103" mass="11546">MIGSESFPREKPAETRQGTTMRKEYDFSKGKRGPAVESPGKTRITIMLDNDIIESFRARAEARGIGYQTAINEALRAALNDENVPLTASKLREILRQELLHAD</sequence>
<evidence type="ECO:0000313" key="2">
    <source>
        <dbReference type="EMBL" id="NDY95222.1"/>
    </source>
</evidence>
<reference evidence="2 3" key="1">
    <citation type="submission" date="2020-02" db="EMBL/GenBank/DDBJ databases">
        <authorList>
            <person name="Zhang X.-Y."/>
        </authorList>
    </citation>
    <scope>NUCLEOTIDE SEQUENCE [LARGE SCALE GENOMIC DNA]</scope>
    <source>
        <strain evidence="2 3">C33</strain>
    </source>
</reference>
<evidence type="ECO:0000256" key="1">
    <source>
        <dbReference type="SAM" id="MobiDB-lite"/>
    </source>
</evidence>
<proteinExistence type="predicted"/>
<evidence type="ECO:0000313" key="3">
    <source>
        <dbReference type="Proteomes" id="UP000484885"/>
    </source>
</evidence>
<dbReference type="Proteomes" id="UP000484885">
    <property type="component" value="Unassembled WGS sequence"/>
</dbReference>
<protein>
    <submittedName>
        <fullName evidence="2">BrnA antitoxin family protein</fullName>
    </submittedName>
</protein>